<dbReference type="AlphaFoldDB" id="A0A0N4YJD0"/>
<protein>
    <submittedName>
        <fullName evidence="4">Seipin</fullName>
    </submittedName>
</protein>
<dbReference type="WBParaSite" id="NBR_0001706401-mRNA-1">
    <property type="protein sequence ID" value="NBR_0001706401-mRNA-1"/>
    <property type="gene ID" value="NBR_0001706401"/>
</dbReference>
<evidence type="ECO:0000313" key="3">
    <source>
        <dbReference type="Proteomes" id="UP000271162"/>
    </source>
</evidence>
<accession>A0A0N4YJD0</accession>
<organism evidence="4">
    <name type="scientific">Nippostrongylus brasiliensis</name>
    <name type="common">Rat hookworm</name>
    <dbReference type="NCBI Taxonomy" id="27835"/>
    <lineage>
        <taxon>Eukaryota</taxon>
        <taxon>Metazoa</taxon>
        <taxon>Ecdysozoa</taxon>
        <taxon>Nematoda</taxon>
        <taxon>Chromadorea</taxon>
        <taxon>Rhabditida</taxon>
        <taxon>Rhabditina</taxon>
        <taxon>Rhabditomorpha</taxon>
        <taxon>Strongyloidea</taxon>
        <taxon>Heligmosomidae</taxon>
        <taxon>Nippostrongylus</taxon>
    </lineage>
</organism>
<keyword evidence="3" id="KW-1185">Reference proteome</keyword>
<reference evidence="4" key="1">
    <citation type="submission" date="2017-02" db="UniProtKB">
        <authorList>
            <consortium name="WormBaseParasite"/>
        </authorList>
    </citation>
    <scope>IDENTIFICATION</scope>
</reference>
<gene>
    <name evidence="2" type="ORF">NBR_LOCUS17065</name>
</gene>
<evidence type="ECO:0000313" key="2">
    <source>
        <dbReference type="EMBL" id="VDL80678.1"/>
    </source>
</evidence>
<proteinExistence type="predicted"/>
<evidence type="ECO:0000256" key="1">
    <source>
        <dbReference type="SAM" id="Phobius"/>
    </source>
</evidence>
<keyword evidence="1" id="KW-0812">Transmembrane</keyword>
<dbReference type="EMBL" id="UYSL01022542">
    <property type="protein sequence ID" value="VDL80678.1"/>
    <property type="molecule type" value="Genomic_DNA"/>
</dbReference>
<dbReference type="Proteomes" id="UP000271162">
    <property type="component" value="Unassembled WGS sequence"/>
</dbReference>
<reference evidence="2 3" key="2">
    <citation type="submission" date="2018-11" db="EMBL/GenBank/DDBJ databases">
        <authorList>
            <consortium name="Pathogen Informatics"/>
        </authorList>
    </citation>
    <scope>NUCLEOTIDE SEQUENCE [LARGE SCALE GENOMIC DNA]</scope>
</reference>
<keyword evidence="1" id="KW-1133">Transmembrane helix</keyword>
<feature type="transmembrane region" description="Helical" evidence="1">
    <location>
        <begin position="21"/>
        <end position="48"/>
    </location>
</feature>
<keyword evidence="1" id="KW-0472">Membrane</keyword>
<sequence>MLEKWVTPAVMRRFRPYRSTFFLLLPYVLSWVLVMFACVFGRIAYVLYSETNKNAVTLPHSPTAWTSESRPNSPLSMDTLSASYNSQLYPPLRNNLSVPHSPFCIAEEERHRRYSDDPPSYAEVMAVPRATSASFTALSRV</sequence>
<dbReference type="STRING" id="27835.A0A0N4YJD0"/>
<evidence type="ECO:0000313" key="4">
    <source>
        <dbReference type="WBParaSite" id="NBR_0001706401-mRNA-1"/>
    </source>
</evidence>
<name>A0A0N4YJD0_NIPBR</name>